<dbReference type="Proteomes" id="UP001158598">
    <property type="component" value="Chromosome"/>
</dbReference>
<dbReference type="EMBL" id="OX458332">
    <property type="protein sequence ID" value="CAI8762978.1"/>
    <property type="molecule type" value="Genomic_DNA"/>
</dbReference>
<evidence type="ECO:0000313" key="5">
    <source>
        <dbReference type="Proteomes" id="UP001158598"/>
    </source>
</evidence>
<dbReference type="Gene3D" id="3.40.50.720">
    <property type="entry name" value="NAD(P)-binding Rossmann-like Domain"/>
    <property type="match status" value="1"/>
</dbReference>
<reference evidence="4" key="1">
    <citation type="submission" date="2023-03" db="EMBL/GenBank/DDBJ databases">
        <authorList>
            <person name="Pearce D."/>
        </authorList>
    </citation>
    <scope>NUCLEOTIDE SEQUENCE</scope>
    <source>
        <strain evidence="4">Mc</strain>
    </source>
</reference>
<evidence type="ECO:0000259" key="2">
    <source>
        <dbReference type="Pfam" id="PF01370"/>
    </source>
</evidence>
<protein>
    <submittedName>
        <fullName evidence="4">Epimerase family protein YfcH</fullName>
    </submittedName>
</protein>
<dbReference type="RefSeq" id="WP_017364928.1">
    <property type="nucleotide sequence ID" value="NZ_CP079097.1"/>
</dbReference>
<feature type="domain" description="NAD-dependent epimerase/dehydratase" evidence="2">
    <location>
        <begin position="4"/>
        <end position="214"/>
    </location>
</feature>
<gene>
    <name evidence="4" type="primary">yfcH</name>
    <name evidence="4" type="ORF">MCNOR_0871</name>
</gene>
<proteinExistence type="inferred from homology"/>
<organism evidence="4 5">
    <name type="scientific">Methylococcus capsulatus</name>
    <dbReference type="NCBI Taxonomy" id="414"/>
    <lineage>
        <taxon>Bacteria</taxon>
        <taxon>Pseudomonadati</taxon>
        <taxon>Pseudomonadota</taxon>
        <taxon>Gammaproteobacteria</taxon>
        <taxon>Methylococcales</taxon>
        <taxon>Methylococcaceae</taxon>
        <taxon>Methylococcus</taxon>
    </lineage>
</organism>
<dbReference type="Pfam" id="PF01370">
    <property type="entry name" value="Epimerase"/>
    <property type="match status" value="1"/>
</dbReference>
<sequence>MHLLITGGTGFIGRSLCRRLLERGHRLTVLSRQAPDTVRRLCGETVMPVAAIDSLSPQAGFDAVVNLAGEPIADKRWTEARKRLLWESRVGLTTALVDYIARAESKPPVLISGSAVGYYGNRGDTLLDEESAHGDGFGHRLCAAWEEAASRAAGHGVRVCMLRTGLVVGRNGGFLQRMLPLFRLGLGGRIGDGRQWMSWIHLDDHIAITEYLIEGAHLEGAFNATAPNPVTNREFTECLARLLNRPAPLPVPAFTLRLALGETAELLLGGQRVIPKRLQQEPFRFRYEHLENALRDALGR</sequence>
<dbReference type="InterPro" id="IPR001509">
    <property type="entry name" value="Epimerase_deHydtase"/>
</dbReference>
<accession>A0AA35V3S3</accession>
<evidence type="ECO:0000313" key="4">
    <source>
        <dbReference type="EMBL" id="CAI8762978.1"/>
    </source>
</evidence>
<evidence type="ECO:0000256" key="1">
    <source>
        <dbReference type="ARBA" id="ARBA00009353"/>
    </source>
</evidence>
<dbReference type="AlphaFoldDB" id="A0AA35V3S3"/>
<dbReference type="SUPFAM" id="SSF51735">
    <property type="entry name" value="NAD(P)-binding Rossmann-fold domains"/>
    <property type="match status" value="1"/>
</dbReference>
<dbReference type="CDD" id="cd05242">
    <property type="entry name" value="SDR_a8"/>
    <property type="match status" value="1"/>
</dbReference>
<dbReference type="PANTHER" id="PTHR11092">
    <property type="entry name" value="SUGAR NUCLEOTIDE EPIMERASE RELATED"/>
    <property type="match status" value="1"/>
</dbReference>
<dbReference type="InterPro" id="IPR010099">
    <property type="entry name" value="SDR39U1"/>
</dbReference>
<dbReference type="InterPro" id="IPR013549">
    <property type="entry name" value="DUF1731"/>
</dbReference>
<dbReference type="InterPro" id="IPR036291">
    <property type="entry name" value="NAD(P)-bd_dom_sf"/>
</dbReference>
<name>A0AA35V3S3_METCP</name>
<evidence type="ECO:0000259" key="3">
    <source>
        <dbReference type="Pfam" id="PF08338"/>
    </source>
</evidence>
<dbReference type="Pfam" id="PF08338">
    <property type="entry name" value="DUF1731"/>
    <property type="match status" value="1"/>
</dbReference>
<dbReference type="PANTHER" id="PTHR11092:SF0">
    <property type="entry name" value="EPIMERASE FAMILY PROTEIN SDR39U1"/>
    <property type="match status" value="1"/>
</dbReference>
<feature type="domain" description="DUF1731" evidence="3">
    <location>
        <begin position="251"/>
        <end position="297"/>
    </location>
</feature>
<comment type="similarity">
    <text evidence="1">Belongs to the NAD(P)-dependent epimerase/dehydratase family. SDR39U1 subfamily.</text>
</comment>
<dbReference type="NCBIfam" id="TIGR01777">
    <property type="entry name" value="yfcH"/>
    <property type="match status" value="1"/>
</dbReference>